<evidence type="ECO:0000256" key="1">
    <source>
        <dbReference type="SAM" id="Coils"/>
    </source>
</evidence>
<dbReference type="RefSeq" id="WP_041682769.1">
    <property type="nucleotide sequence ID" value="NZ_ARXS01000020.1"/>
</dbReference>
<gene>
    <name evidence="2" type="ORF">MA04_03121</name>
</gene>
<name>A0ABT2R223_9GAMM</name>
<feature type="coiled-coil region" evidence="1">
    <location>
        <begin position="83"/>
        <end position="117"/>
    </location>
</feature>
<dbReference type="Proteomes" id="UP001064106">
    <property type="component" value="Unassembled WGS sequence"/>
</dbReference>
<comment type="caution">
    <text evidence="2">The sequence shown here is derived from an EMBL/GenBank/DDBJ whole genome shotgun (WGS) entry which is preliminary data.</text>
</comment>
<evidence type="ECO:0000313" key="3">
    <source>
        <dbReference type="Proteomes" id="UP001064106"/>
    </source>
</evidence>
<dbReference type="EMBL" id="ARXS01000020">
    <property type="protein sequence ID" value="MCU5783821.1"/>
    <property type="molecule type" value="Genomic_DNA"/>
</dbReference>
<evidence type="ECO:0000313" key="2">
    <source>
        <dbReference type="EMBL" id="MCU5783821.1"/>
    </source>
</evidence>
<proteinExistence type="predicted"/>
<sequence>MAEKKRAKNLSESDIDRIVDILDGWSGTPLTWSFLIDEIERKLFRRYTRQALNRYHRIKLAYAVSKERHLPQAYENELLHPELRVALEQIEKLTAQNRRLEEENQQLLEQFARWAYNAYQAGISEAQLNRDLPPVNRGQTTR</sequence>
<reference evidence="2" key="1">
    <citation type="submission" date="2012-09" db="EMBL/GenBank/DDBJ databases">
        <title>Genome Sequence of alkane-degrading Bacterium Alcanivorax balearicus MACL04.</title>
        <authorList>
            <person name="Lai Q."/>
            <person name="Shao Z."/>
        </authorList>
    </citation>
    <scope>NUCLEOTIDE SEQUENCE</scope>
    <source>
        <strain evidence="2">MACL04</strain>
    </source>
</reference>
<keyword evidence="3" id="KW-1185">Reference proteome</keyword>
<accession>A0ABT2R223</accession>
<keyword evidence="1" id="KW-0175">Coiled coil</keyword>
<protein>
    <submittedName>
        <fullName evidence="2">Uncharacterized protein</fullName>
    </submittedName>
</protein>
<organism evidence="2 3">
    <name type="scientific">Alloalcanivorax balearicus MACL04</name>
    <dbReference type="NCBI Taxonomy" id="1177182"/>
    <lineage>
        <taxon>Bacteria</taxon>
        <taxon>Pseudomonadati</taxon>
        <taxon>Pseudomonadota</taxon>
        <taxon>Gammaproteobacteria</taxon>
        <taxon>Oceanospirillales</taxon>
        <taxon>Alcanivoracaceae</taxon>
        <taxon>Alloalcanivorax</taxon>
    </lineage>
</organism>